<dbReference type="EMBL" id="CACVKT020009352">
    <property type="protein sequence ID" value="CAC5421428.1"/>
    <property type="molecule type" value="Genomic_DNA"/>
</dbReference>
<name>A0A6J8ELT5_MYTCO</name>
<dbReference type="PROSITE" id="PS50081">
    <property type="entry name" value="ZF_DAG_PE_2"/>
    <property type="match status" value="1"/>
</dbReference>
<feature type="compositionally biased region" description="Low complexity" evidence="1">
    <location>
        <begin position="329"/>
        <end position="344"/>
    </location>
</feature>
<feature type="compositionally biased region" description="Basic and acidic residues" evidence="1">
    <location>
        <begin position="375"/>
        <end position="385"/>
    </location>
</feature>
<dbReference type="OrthoDB" id="1903104at2759"/>
<evidence type="ECO:0000256" key="1">
    <source>
        <dbReference type="SAM" id="MobiDB-lite"/>
    </source>
</evidence>
<dbReference type="InterPro" id="IPR002219">
    <property type="entry name" value="PKC_DAG/PE"/>
</dbReference>
<feature type="compositionally biased region" description="Basic and acidic residues" evidence="1">
    <location>
        <begin position="351"/>
        <end position="368"/>
    </location>
</feature>
<protein>
    <recommendedName>
        <fullName evidence="2">Phorbol-ester/DAG-type domain-containing protein</fullName>
    </recommendedName>
</protein>
<feature type="region of interest" description="Disordered" evidence="1">
    <location>
        <begin position="1"/>
        <end position="21"/>
    </location>
</feature>
<dbReference type="Proteomes" id="UP000507470">
    <property type="component" value="Unassembled WGS sequence"/>
</dbReference>
<evidence type="ECO:0000313" key="4">
    <source>
        <dbReference type="Proteomes" id="UP000507470"/>
    </source>
</evidence>
<accession>A0A6J8ELT5</accession>
<organism evidence="3 4">
    <name type="scientific">Mytilus coruscus</name>
    <name type="common">Sea mussel</name>
    <dbReference type="NCBI Taxonomy" id="42192"/>
    <lineage>
        <taxon>Eukaryota</taxon>
        <taxon>Metazoa</taxon>
        <taxon>Spiralia</taxon>
        <taxon>Lophotrochozoa</taxon>
        <taxon>Mollusca</taxon>
        <taxon>Bivalvia</taxon>
        <taxon>Autobranchia</taxon>
        <taxon>Pteriomorphia</taxon>
        <taxon>Mytilida</taxon>
        <taxon>Mytiloidea</taxon>
        <taxon>Mytilidae</taxon>
        <taxon>Mytilinae</taxon>
        <taxon>Mytilus</taxon>
    </lineage>
</organism>
<evidence type="ECO:0000259" key="2">
    <source>
        <dbReference type="PROSITE" id="PS50081"/>
    </source>
</evidence>
<feature type="domain" description="Phorbol-ester/DAG-type" evidence="2">
    <location>
        <begin position="235"/>
        <end position="284"/>
    </location>
</feature>
<dbReference type="AlphaFoldDB" id="A0A6J8ELT5"/>
<sequence length="385" mass="43950">MDKCIAVPHHHNDDQNKSSINSDASAYNQSFVLNLKKSLKKKLDCTNRNEITFNFTKGGITIQLDPISFELFIHACDQYYKNPITKIDSFSKTTMKDRIALQTWETPNHVTNDRESQCNLSASEEKCYVCKRNCKTRAVQCVNGHWVHFRCERLQEEDIPKMEKGDYPYSCRLCCKENEVHFIDCNASPQTAQKHDIQNKENKDHSITTSKLLPIKNNVLSIEHHVLEDNVNSTNHISIAESLLREETGKNCPSCNDILDDECTCTVCNDIFHSKCIDKNTATCYGCIGVNDQLLVNIPKEKPEKNHNNTTETFTVDDKSKEAHYNNPTTVKSSISSSKTNKNNQTAIEPDNNKQETVIPKRDKADRTKTKKKGRAIEDKRGNFK</sequence>
<proteinExistence type="predicted"/>
<gene>
    <name evidence="3" type="ORF">MCOR_53559</name>
</gene>
<feature type="region of interest" description="Disordered" evidence="1">
    <location>
        <begin position="318"/>
        <end position="385"/>
    </location>
</feature>
<evidence type="ECO:0000313" key="3">
    <source>
        <dbReference type="EMBL" id="CAC5421428.1"/>
    </source>
</evidence>
<keyword evidence="4" id="KW-1185">Reference proteome</keyword>
<reference evidence="3 4" key="1">
    <citation type="submission" date="2020-06" db="EMBL/GenBank/DDBJ databases">
        <authorList>
            <person name="Li R."/>
            <person name="Bekaert M."/>
        </authorList>
    </citation>
    <scope>NUCLEOTIDE SEQUENCE [LARGE SCALE GENOMIC DNA]</scope>
    <source>
        <strain evidence="4">wild</strain>
    </source>
</reference>